<dbReference type="KEGG" id="mla:Mlab_0353"/>
<organism evidence="5 6">
    <name type="scientific">Methanocorpusculum labreanum (strain ATCC 43576 / DSM 4855 / Z)</name>
    <dbReference type="NCBI Taxonomy" id="410358"/>
    <lineage>
        <taxon>Archaea</taxon>
        <taxon>Methanobacteriati</taxon>
        <taxon>Methanobacteriota</taxon>
        <taxon>Stenosarchaea group</taxon>
        <taxon>Methanomicrobia</taxon>
        <taxon>Methanomicrobiales</taxon>
        <taxon>Methanocorpusculaceae</taxon>
        <taxon>Methanocorpusculum</taxon>
    </lineage>
</organism>
<dbReference type="STRING" id="410358.Mlab_0353"/>
<evidence type="ECO:0000259" key="4">
    <source>
        <dbReference type="PROSITE" id="PS50995"/>
    </source>
</evidence>
<protein>
    <submittedName>
        <fullName evidence="5">Transcriptional regulator, MarR family</fullName>
    </submittedName>
</protein>
<dbReference type="PANTHER" id="PTHR42756">
    <property type="entry name" value="TRANSCRIPTIONAL REGULATOR, MARR"/>
    <property type="match status" value="1"/>
</dbReference>
<feature type="domain" description="HTH marR-type" evidence="4">
    <location>
        <begin position="5"/>
        <end position="157"/>
    </location>
</feature>
<evidence type="ECO:0000313" key="6">
    <source>
        <dbReference type="Proteomes" id="UP000000365"/>
    </source>
</evidence>
<keyword evidence="2" id="KW-0238">DNA-binding</keyword>
<evidence type="ECO:0000256" key="3">
    <source>
        <dbReference type="ARBA" id="ARBA00023163"/>
    </source>
</evidence>
<dbReference type="SMART" id="SM00347">
    <property type="entry name" value="HTH_MARR"/>
    <property type="match status" value="1"/>
</dbReference>
<dbReference type="PROSITE" id="PS50995">
    <property type="entry name" value="HTH_MARR_2"/>
    <property type="match status" value="1"/>
</dbReference>
<evidence type="ECO:0000256" key="2">
    <source>
        <dbReference type="ARBA" id="ARBA00023125"/>
    </source>
</evidence>
<dbReference type="EMBL" id="CP000559">
    <property type="protein sequence ID" value="ABN06529.1"/>
    <property type="molecule type" value="Genomic_DNA"/>
</dbReference>
<accession>A2SQC3</accession>
<name>A2SQC3_METLZ</name>
<dbReference type="AlphaFoldDB" id="A2SQC3"/>
<dbReference type="InterPro" id="IPR036388">
    <property type="entry name" value="WH-like_DNA-bd_sf"/>
</dbReference>
<dbReference type="InterPro" id="IPR000835">
    <property type="entry name" value="HTH_MarR-typ"/>
</dbReference>
<dbReference type="Pfam" id="PF12802">
    <property type="entry name" value="MarR_2"/>
    <property type="match status" value="1"/>
</dbReference>
<dbReference type="PRINTS" id="PR00598">
    <property type="entry name" value="HTHMARR"/>
</dbReference>
<dbReference type="eggNOG" id="arCOG03177">
    <property type="taxonomic scope" value="Archaea"/>
</dbReference>
<dbReference type="GO" id="GO:0003677">
    <property type="term" value="F:DNA binding"/>
    <property type="evidence" value="ECO:0007669"/>
    <property type="project" value="UniProtKB-KW"/>
</dbReference>
<gene>
    <name evidence="5" type="ordered locus">Mlab_0353</name>
</gene>
<keyword evidence="6" id="KW-1185">Reference proteome</keyword>
<dbReference type="Proteomes" id="UP000000365">
    <property type="component" value="Chromosome"/>
</dbReference>
<keyword evidence="1" id="KW-0805">Transcription regulation</keyword>
<dbReference type="SUPFAM" id="SSF46785">
    <property type="entry name" value="Winged helix' DNA-binding domain"/>
    <property type="match status" value="1"/>
</dbReference>
<proteinExistence type="predicted"/>
<dbReference type="InterPro" id="IPR036390">
    <property type="entry name" value="WH_DNA-bd_sf"/>
</dbReference>
<dbReference type="GO" id="GO:0003700">
    <property type="term" value="F:DNA-binding transcription factor activity"/>
    <property type="evidence" value="ECO:0007669"/>
    <property type="project" value="InterPro"/>
</dbReference>
<dbReference type="HOGENOM" id="CLU_1582914_0_0_2"/>
<sequence length="168" mass="19086">MSMQQNTLQRGLGHNIMAFDKYFRIYLKNNLKDHNLNAAEGMVLLSLLENGRKTEGEIFNSIHTSESEITQDQLVQELHYDKSVMTRTMQSLEGKGYVVRAVNPMDSRSFVFSMTENGAAFSEVLMTIMTEWNTAVLDEFSPAEIDLLNDMLARLAQNAKVAGTRERE</sequence>
<keyword evidence="3" id="KW-0804">Transcription</keyword>
<reference evidence="5 6" key="1">
    <citation type="journal article" date="2009" name="Stand. Genomic Sci.">
        <title>Complete genome sequence of Methanocorpusculum labreanum type strain Z.</title>
        <authorList>
            <person name="Anderson I.J."/>
            <person name="Sieprawska-Lupa M."/>
            <person name="Goltsman E."/>
            <person name="Lapidus A."/>
            <person name="Copeland A."/>
            <person name="Glavina Del Rio T."/>
            <person name="Tice H."/>
            <person name="Dalin E."/>
            <person name="Barry K."/>
            <person name="Pitluck S."/>
            <person name="Hauser L."/>
            <person name="Land M."/>
            <person name="Lucas S."/>
            <person name="Richardson P."/>
            <person name="Whitman W.B."/>
            <person name="Kyrpides N.C."/>
        </authorList>
    </citation>
    <scope>NUCLEOTIDE SEQUENCE [LARGE SCALE GENOMIC DNA]</scope>
    <source>
        <strain evidence="6">ATCC 43576 / DSM 4855 / Z</strain>
    </source>
</reference>
<evidence type="ECO:0000256" key="1">
    <source>
        <dbReference type="ARBA" id="ARBA00023015"/>
    </source>
</evidence>
<dbReference type="PANTHER" id="PTHR42756:SF1">
    <property type="entry name" value="TRANSCRIPTIONAL REPRESSOR OF EMRAB OPERON"/>
    <property type="match status" value="1"/>
</dbReference>
<dbReference type="Gene3D" id="1.10.10.10">
    <property type="entry name" value="Winged helix-like DNA-binding domain superfamily/Winged helix DNA-binding domain"/>
    <property type="match status" value="1"/>
</dbReference>
<evidence type="ECO:0000313" key="5">
    <source>
        <dbReference type="EMBL" id="ABN06529.1"/>
    </source>
</evidence>